<keyword evidence="6" id="KW-0460">Magnesium</keyword>
<feature type="domain" description="Transketolase N-terminal" evidence="8">
    <location>
        <begin position="18"/>
        <end position="80"/>
    </location>
</feature>
<evidence type="ECO:0000256" key="4">
    <source>
        <dbReference type="ARBA" id="ARBA00011738"/>
    </source>
</evidence>
<keyword evidence="10" id="KW-1185">Reference proteome</keyword>
<reference evidence="9 10" key="1">
    <citation type="submission" date="2016-02" db="EMBL/GenBank/DDBJ databases">
        <title>Anaerosporomusa subterraneum gen. nov., sp. nov., a spore-forming obligate anaerobe isolated from saprolite.</title>
        <authorList>
            <person name="Choi J.K."/>
            <person name="Shah M."/>
            <person name="Yee N."/>
        </authorList>
    </citation>
    <scope>NUCLEOTIDE SEQUENCE [LARGE SCALE GENOMIC DNA]</scope>
    <source>
        <strain evidence="9 10">RU4</strain>
    </source>
</reference>
<evidence type="ECO:0000256" key="2">
    <source>
        <dbReference type="ARBA" id="ARBA00001964"/>
    </source>
</evidence>
<evidence type="ECO:0000313" key="9">
    <source>
        <dbReference type="EMBL" id="KYZ76279.1"/>
    </source>
</evidence>
<dbReference type="Pfam" id="PF13292">
    <property type="entry name" value="DXP_synthase_N"/>
    <property type="match status" value="1"/>
</dbReference>
<evidence type="ECO:0000313" key="10">
    <source>
        <dbReference type="Proteomes" id="UP000076268"/>
    </source>
</evidence>
<dbReference type="GO" id="GO:0016114">
    <property type="term" value="P:terpenoid biosynthetic process"/>
    <property type="evidence" value="ECO:0007669"/>
    <property type="project" value="InterPro"/>
</dbReference>
<dbReference type="OrthoDB" id="8732661at2"/>
<comment type="cofactor">
    <cofactor evidence="1">
        <name>Mg(2+)</name>
        <dbReference type="ChEBI" id="CHEBI:18420"/>
    </cofactor>
</comment>
<accession>A0A154BQV6</accession>
<organism evidence="9 10">
    <name type="scientific">Anaerosporomusa subterranea</name>
    <dbReference type="NCBI Taxonomy" id="1794912"/>
    <lineage>
        <taxon>Bacteria</taxon>
        <taxon>Bacillati</taxon>
        <taxon>Bacillota</taxon>
        <taxon>Negativicutes</taxon>
        <taxon>Acetonemataceae</taxon>
        <taxon>Anaerosporomusa</taxon>
    </lineage>
</organism>
<dbReference type="SUPFAM" id="SSF52518">
    <property type="entry name" value="Thiamin diphosphate-binding fold (THDP-binding)"/>
    <property type="match status" value="1"/>
</dbReference>
<evidence type="ECO:0000256" key="5">
    <source>
        <dbReference type="ARBA" id="ARBA00022679"/>
    </source>
</evidence>
<dbReference type="Gene3D" id="3.40.50.970">
    <property type="match status" value="1"/>
</dbReference>
<dbReference type="GO" id="GO:0008661">
    <property type="term" value="F:1-deoxy-D-xylulose-5-phosphate synthase activity"/>
    <property type="evidence" value="ECO:0007669"/>
    <property type="project" value="InterPro"/>
</dbReference>
<comment type="cofactor">
    <cofactor evidence="2">
        <name>thiamine diphosphate</name>
        <dbReference type="ChEBI" id="CHEBI:58937"/>
    </cofactor>
</comment>
<evidence type="ECO:0000256" key="7">
    <source>
        <dbReference type="ARBA" id="ARBA00023052"/>
    </source>
</evidence>
<comment type="subunit">
    <text evidence="4">Homodimer.</text>
</comment>
<evidence type="ECO:0000256" key="3">
    <source>
        <dbReference type="ARBA" id="ARBA00007131"/>
    </source>
</evidence>
<keyword evidence="7" id="KW-0786">Thiamine pyrophosphate</keyword>
<keyword evidence="5" id="KW-0808">Transferase</keyword>
<evidence type="ECO:0000256" key="6">
    <source>
        <dbReference type="ARBA" id="ARBA00022842"/>
    </source>
</evidence>
<dbReference type="PROSITE" id="PS51257">
    <property type="entry name" value="PROKAR_LIPOPROTEIN"/>
    <property type="match status" value="1"/>
</dbReference>
<dbReference type="PANTHER" id="PTHR47514">
    <property type="entry name" value="TRANSKETOLASE N-TERMINAL SECTION-RELATED"/>
    <property type="match status" value="1"/>
</dbReference>
<evidence type="ECO:0000259" key="8">
    <source>
        <dbReference type="Pfam" id="PF00456"/>
    </source>
</evidence>
<comment type="similarity">
    <text evidence="3">Belongs to the transketolase family.</text>
</comment>
<sequence length="224" mass="24767">MTLEEMKDVCQQVRADIALAQSQAAHPGSLSCVEIFSTLYLQAMKNESVDQVDRDRFVLSKGHCACIFDAVLAHRGLFLPVFASSSLEQGAAAAVGLALESHLQGTNQRVFAVVGDSEMQEAQYWEAMMSASRHKLSNLTVIIDHHDEFRELGSIPLKMESFGFYVIELNGHDIEQLMAAYSVETSQPKCIIANTSKDNSATFKIKRVCWSGKNANTDDTRQFA</sequence>
<dbReference type="STRING" id="1794912.AXX12_07515"/>
<dbReference type="AlphaFoldDB" id="A0A154BQV6"/>
<dbReference type="InterPro" id="IPR005474">
    <property type="entry name" value="Transketolase_N"/>
</dbReference>
<name>A0A154BQV6_ANASB</name>
<dbReference type="RefSeq" id="WP_066241462.1">
    <property type="nucleotide sequence ID" value="NZ_LSGP01000017.1"/>
</dbReference>
<gene>
    <name evidence="9" type="ORF">AXX12_07515</name>
</gene>
<dbReference type="InterPro" id="IPR029061">
    <property type="entry name" value="THDP-binding"/>
</dbReference>
<dbReference type="PANTHER" id="PTHR47514:SF1">
    <property type="entry name" value="TRANSKETOLASE N-TERMINAL SECTION-RELATED"/>
    <property type="match status" value="1"/>
</dbReference>
<proteinExistence type="inferred from homology"/>
<dbReference type="EMBL" id="LSGP01000017">
    <property type="protein sequence ID" value="KYZ76279.1"/>
    <property type="molecule type" value="Genomic_DNA"/>
</dbReference>
<protein>
    <recommendedName>
        <fullName evidence="8">Transketolase N-terminal domain-containing protein</fullName>
    </recommendedName>
</protein>
<dbReference type="Proteomes" id="UP000076268">
    <property type="component" value="Unassembled WGS sequence"/>
</dbReference>
<dbReference type="Pfam" id="PF00456">
    <property type="entry name" value="Transketolase_N"/>
    <property type="match status" value="1"/>
</dbReference>
<evidence type="ECO:0000256" key="1">
    <source>
        <dbReference type="ARBA" id="ARBA00001946"/>
    </source>
</evidence>
<comment type="caution">
    <text evidence="9">The sequence shown here is derived from an EMBL/GenBank/DDBJ whole genome shotgun (WGS) entry which is preliminary data.</text>
</comment>
<dbReference type="InterPro" id="IPR005477">
    <property type="entry name" value="Dxylulose-5-P_synthase"/>
</dbReference>